<reference evidence="2 3" key="2">
    <citation type="journal article" date="2013" name="Plant Cell Physiol.">
        <title>Rice Annotation Project Database (RAP-DB): an integrative and interactive database for rice genomics.</title>
        <authorList>
            <person name="Sakai H."/>
            <person name="Lee S.S."/>
            <person name="Tanaka T."/>
            <person name="Numa H."/>
            <person name="Kim J."/>
            <person name="Kawahara Y."/>
            <person name="Wakimoto H."/>
            <person name="Yang C.C."/>
            <person name="Iwamoto M."/>
            <person name="Abe T."/>
            <person name="Yamada Y."/>
            <person name="Muto A."/>
            <person name="Inokuchi H."/>
            <person name="Ikemura T."/>
            <person name="Matsumoto T."/>
            <person name="Sasaki T."/>
            <person name="Itoh T."/>
        </authorList>
    </citation>
    <scope>NUCLEOTIDE SEQUENCE [LARGE SCALE GENOMIC DNA]</scope>
    <source>
        <strain evidence="3">cv. Nipponbare</strain>
    </source>
</reference>
<name>A0A0P0XYY6_ORYSJ</name>
<feature type="compositionally biased region" description="Basic residues" evidence="1">
    <location>
        <begin position="182"/>
        <end position="191"/>
    </location>
</feature>
<dbReference type="AlphaFoldDB" id="A0A0P0XYY6"/>
<feature type="compositionally biased region" description="Basic and acidic residues" evidence="1">
    <location>
        <begin position="170"/>
        <end position="181"/>
    </location>
</feature>
<reference evidence="2 3" key="3">
    <citation type="journal article" date="2013" name="Rice">
        <title>Improvement of the Oryza sativa Nipponbare reference genome using next generation sequence and optical map data.</title>
        <authorList>
            <person name="Kawahara Y."/>
            <person name="de la Bastide M."/>
            <person name="Hamilton J.P."/>
            <person name="Kanamori H."/>
            <person name="McCombie W.R."/>
            <person name="Ouyang S."/>
            <person name="Schwartz D.C."/>
            <person name="Tanaka T."/>
            <person name="Wu J."/>
            <person name="Zhou S."/>
            <person name="Childs K.L."/>
            <person name="Davidson R.M."/>
            <person name="Lin H."/>
            <person name="Quesada-Ocampo L."/>
            <person name="Vaillancourt B."/>
            <person name="Sakai H."/>
            <person name="Lee S.S."/>
            <person name="Kim J."/>
            <person name="Numa H."/>
            <person name="Itoh T."/>
            <person name="Buell C.R."/>
            <person name="Matsumoto T."/>
        </authorList>
    </citation>
    <scope>NUCLEOTIDE SEQUENCE [LARGE SCALE GENOMIC DNA]</scope>
    <source>
        <strain evidence="3">cv. Nipponbare</strain>
    </source>
</reference>
<protein>
    <submittedName>
        <fullName evidence="2">Os11g0155425 protein</fullName>
    </submittedName>
</protein>
<evidence type="ECO:0000256" key="1">
    <source>
        <dbReference type="SAM" id="MobiDB-lite"/>
    </source>
</evidence>
<dbReference type="PaxDb" id="39947-A0A0P0XYY6"/>
<feature type="compositionally biased region" description="Low complexity" evidence="1">
    <location>
        <begin position="136"/>
        <end position="153"/>
    </location>
</feature>
<gene>
    <name evidence="2" type="ordered locus">Os11g0155425</name>
    <name evidence="2" type="ORF">OSNPB_110155425</name>
</gene>
<accession>A0A0P0XYY6</accession>
<organism evidence="2 3">
    <name type="scientific">Oryza sativa subsp. japonica</name>
    <name type="common">Rice</name>
    <dbReference type="NCBI Taxonomy" id="39947"/>
    <lineage>
        <taxon>Eukaryota</taxon>
        <taxon>Viridiplantae</taxon>
        <taxon>Streptophyta</taxon>
        <taxon>Embryophyta</taxon>
        <taxon>Tracheophyta</taxon>
        <taxon>Spermatophyta</taxon>
        <taxon>Magnoliopsida</taxon>
        <taxon>Liliopsida</taxon>
        <taxon>Poales</taxon>
        <taxon>Poaceae</taxon>
        <taxon>BOP clade</taxon>
        <taxon>Oryzoideae</taxon>
        <taxon>Oryzeae</taxon>
        <taxon>Oryzinae</taxon>
        <taxon>Oryza</taxon>
        <taxon>Oryza sativa</taxon>
    </lineage>
</organism>
<feature type="compositionally biased region" description="Acidic residues" evidence="1">
    <location>
        <begin position="159"/>
        <end position="169"/>
    </location>
</feature>
<proteinExistence type="predicted"/>
<dbReference type="InParanoid" id="A0A0P0XYY6"/>
<feature type="compositionally biased region" description="Basic and acidic residues" evidence="1">
    <location>
        <begin position="84"/>
        <end position="134"/>
    </location>
</feature>
<dbReference type="Gramene" id="Os11t0155425-00">
    <property type="protein sequence ID" value="Os11t0155425-00"/>
    <property type="gene ID" value="Os11g0155425"/>
</dbReference>
<reference evidence="3" key="1">
    <citation type="journal article" date="2005" name="Nature">
        <title>The map-based sequence of the rice genome.</title>
        <authorList>
            <consortium name="International rice genome sequencing project (IRGSP)"/>
            <person name="Matsumoto T."/>
            <person name="Wu J."/>
            <person name="Kanamori H."/>
            <person name="Katayose Y."/>
            <person name="Fujisawa M."/>
            <person name="Namiki N."/>
            <person name="Mizuno H."/>
            <person name="Yamamoto K."/>
            <person name="Antonio B.A."/>
            <person name="Baba T."/>
            <person name="Sakata K."/>
            <person name="Nagamura Y."/>
            <person name="Aoki H."/>
            <person name="Arikawa K."/>
            <person name="Arita K."/>
            <person name="Bito T."/>
            <person name="Chiden Y."/>
            <person name="Fujitsuka N."/>
            <person name="Fukunaka R."/>
            <person name="Hamada M."/>
            <person name="Harada C."/>
            <person name="Hayashi A."/>
            <person name="Hijishita S."/>
            <person name="Honda M."/>
            <person name="Hosokawa S."/>
            <person name="Ichikawa Y."/>
            <person name="Idonuma A."/>
            <person name="Iijima M."/>
            <person name="Ikeda M."/>
            <person name="Ikeno M."/>
            <person name="Ito K."/>
            <person name="Ito S."/>
            <person name="Ito T."/>
            <person name="Ito Y."/>
            <person name="Ito Y."/>
            <person name="Iwabuchi A."/>
            <person name="Kamiya K."/>
            <person name="Karasawa W."/>
            <person name="Kurita K."/>
            <person name="Katagiri S."/>
            <person name="Kikuta A."/>
            <person name="Kobayashi H."/>
            <person name="Kobayashi N."/>
            <person name="Machita K."/>
            <person name="Maehara T."/>
            <person name="Masukawa M."/>
            <person name="Mizubayashi T."/>
            <person name="Mukai Y."/>
            <person name="Nagasaki H."/>
            <person name="Nagata Y."/>
            <person name="Naito S."/>
            <person name="Nakashima M."/>
            <person name="Nakama Y."/>
            <person name="Nakamichi Y."/>
            <person name="Nakamura M."/>
            <person name="Meguro A."/>
            <person name="Negishi M."/>
            <person name="Ohta I."/>
            <person name="Ohta T."/>
            <person name="Okamoto M."/>
            <person name="Ono N."/>
            <person name="Saji S."/>
            <person name="Sakaguchi M."/>
            <person name="Sakai K."/>
            <person name="Shibata M."/>
            <person name="Shimokawa T."/>
            <person name="Song J."/>
            <person name="Takazaki Y."/>
            <person name="Terasawa K."/>
            <person name="Tsugane M."/>
            <person name="Tsuji K."/>
            <person name="Ueda S."/>
            <person name="Waki K."/>
            <person name="Yamagata H."/>
            <person name="Yamamoto M."/>
            <person name="Yamamoto S."/>
            <person name="Yamane H."/>
            <person name="Yoshiki S."/>
            <person name="Yoshihara R."/>
            <person name="Yukawa K."/>
            <person name="Zhong H."/>
            <person name="Yano M."/>
            <person name="Yuan Q."/>
            <person name="Ouyang S."/>
            <person name="Liu J."/>
            <person name="Jones K.M."/>
            <person name="Gansberger K."/>
            <person name="Moffat K."/>
            <person name="Hill J."/>
            <person name="Bera J."/>
            <person name="Fadrosh D."/>
            <person name="Jin S."/>
            <person name="Johri S."/>
            <person name="Kim M."/>
            <person name="Overton L."/>
            <person name="Reardon M."/>
            <person name="Tsitrin T."/>
            <person name="Vuong H."/>
            <person name="Weaver B."/>
            <person name="Ciecko A."/>
            <person name="Tallon L."/>
            <person name="Jackson J."/>
            <person name="Pai G."/>
            <person name="Aken S.V."/>
            <person name="Utterback T."/>
            <person name="Reidmuller S."/>
            <person name="Feldblyum T."/>
            <person name="Hsiao J."/>
            <person name="Zismann V."/>
            <person name="Iobst S."/>
            <person name="de Vazeille A.R."/>
            <person name="Buell C.R."/>
            <person name="Ying K."/>
            <person name="Li Y."/>
            <person name="Lu T."/>
            <person name="Huang Y."/>
            <person name="Zhao Q."/>
            <person name="Feng Q."/>
            <person name="Zhang L."/>
            <person name="Zhu J."/>
            <person name="Weng Q."/>
            <person name="Mu J."/>
            <person name="Lu Y."/>
            <person name="Fan D."/>
            <person name="Liu Y."/>
            <person name="Guan J."/>
            <person name="Zhang Y."/>
            <person name="Yu S."/>
            <person name="Liu X."/>
            <person name="Zhang Y."/>
            <person name="Hong G."/>
            <person name="Han B."/>
            <person name="Choisne N."/>
            <person name="Demange N."/>
            <person name="Orjeda G."/>
            <person name="Samain S."/>
            <person name="Cattolico L."/>
            <person name="Pelletier E."/>
            <person name="Couloux A."/>
            <person name="Segurens B."/>
            <person name="Wincker P."/>
            <person name="D'Hont A."/>
            <person name="Scarpelli C."/>
            <person name="Weissenbach J."/>
            <person name="Salanoubat M."/>
            <person name="Quetier F."/>
            <person name="Yu Y."/>
            <person name="Kim H.R."/>
            <person name="Rambo T."/>
            <person name="Currie J."/>
            <person name="Collura K."/>
            <person name="Luo M."/>
            <person name="Yang T."/>
            <person name="Ammiraju J.S.S."/>
            <person name="Engler F."/>
            <person name="Soderlund C."/>
            <person name="Wing R.A."/>
            <person name="Palmer L.E."/>
            <person name="de la Bastide M."/>
            <person name="Spiegel L."/>
            <person name="Nascimento L."/>
            <person name="Zutavern T."/>
            <person name="O'Shaughnessy A."/>
            <person name="Dike S."/>
            <person name="Dedhia N."/>
            <person name="Preston R."/>
            <person name="Balija V."/>
            <person name="McCombie W.R."/>
            <person name="Chow T."/>
            <person name="Chen H."/>
            <person name="Chung M."/>
            <person name="Chen C."/>
            <person name="Shaw J."/>
            <person name="Wu H."/>
            <person name="Hsiao K."/>
            <person name="Chao Y."/>
            <person name="Chu M."/>
            <person name="Cheng C."/>
            <person name="Hour A."/>
            <person name="Lee P."/>
            <person name="Lin S."/>
            <person name="Lin Y."/>
            <person name="Liou J."/>
            <person name="Liu S."/>
            <person name="Hsing Y."/>
            <person name="Raghuvanshi S."/>
            <person name="Mohanty A."/>
            <person name="Bharti A.K."/>
            <person name="Gaur A."/>
            <person name="Gupta V."/>
            <person name="Kumar D."/>
            <person name="Ravi V."/>
            <person name="Vij S."/>
            <person name="Kapur A."/>
            <person name="Khurana P."/>
            <person name="Khurana P."/>
            <person name="Khurana J.P."/>
            <person name="Tyagi A.K."/>
            <person name="Gaikwad K."/>
            <person name="Singh A."/>
            <person name="Dalal V."/>
            <person name="Srivastava S."/>
            <person name="Dixit A."/>
            <person name="Pal A.K."/>
            <person name="Ghazi I.A."/>
            <person name="Yadav M."/>
            <person name="Pandit A."/>
            <person name="Bhargava A."/>
            <person name="Sureshbabu K."/>
            <person name="Batra K."/>
            <person name="Sharma T.R."/>
            <person name="Mohapatra T."/>
            <person name="Singh N.K."/>
            <person name="Messing J."/>
            <person name="Nelson A.B."/>
            <person name="Fuks G."/>
            <person name="Kavchok S."/>
            <person name="Keizer G."/>
            <person name="Linton E."/>
            <person name="Llaca V."/>
            <person name="Song R."/>
            <person name="Tanyolac B."/>
            <person name="Young S."/>
            <person name="Ho-Il K."/>
            <person name="Hahn J.H."/>
            <person name="Sangsakoo G."/>
            <person name="Vanavichit A."/>
            <person name="de Mattos Luiz.A.T."/>
            <person name="Zimmer P.D."/>
            <person name="Malone G."/>
            <person name="Dellagostin O."/>
            <person name="de Oliveira A.C."/>
            <person name="Bevan M."/>
            <person name="Bancroft I."/>
            <person name="Minx P."/>
            <person name="Cordum H."/>
            <person name="Wilson R."/>
            <person name="Cheng Z."/>
            <person name="Jin W."/>
            <person name="Jiang J."/>
            <person name="Leong S.A."/>
            <person name="Iwama H."/>
            <person name="Gojobori T."/>
            <person name="Itoh T."/>
            <person name="Niimura Y."/>
            <person name="Fujii Y."/>
            <person name="Habara T."/>
            <person name="Sakai H."/>
            <person name="Sato Y."/>
            <person name="Wilson G."/>
            <person name="Kumar K."/>
            <person name="McCouch S."/>
            <person name="Juretic N."/>
            <person name="Hoen D."/>
            <person name="Wright S."/>
            <person name="Bruskiewich R."/>
            <person name="Bureau T."/>
            <person name="Miyao A."/>
            <person name="Hirochika H."/>
            <person name="Nishikawa T."/>
            <person name="Kadowaki K."/>
            <person name="Sugiura M."/>
            <person name="Burr B."/>
            <person name="Sasaki T."/>
        </authorList>
    </citation>
    <scope>NUCLEOTIDE SEQUENCE [LARGE SCALE GENOMIC DNA]</scope>
    <source>
        <strain evidence="3">cv. Nipponbare</strain>
    </source>
</reference>
<feature type="non-terminal residue" evidence="2">
    <location>
        <position position="191"/>
    </location>
</feature>
<keyword evidence="3" id="KW-1185">Reference proteome</keyword>
<dbReference type="EMBL" id="AP014967">
    <property type="protein sequence ID" value="BAT12752.1"/>
    <property type="molecule type" value="Genomic_DNA"/>
</dbReference>
<evidence type="ECO:0000313" key="2">
    <source>
        <dbReference type="EMBL" id="BAT12752.1"/>
    </source>
</evidence>
<dbReference type="Proteomes" id="UP000059680">
    <property type="component" value="Chromosome 11"/>
</dbReference>
<sequence length="191" mass="21129">VLHLGAVERGGAGAGATALLGVVAGVHAVEHVDEHGGGGEEAEADVGGAVEGAEEEDVEEHRRRGHPRHGRDAPQLRPPRLRHQRPERADRRHGGRAARREEPRPGAPRRRELPQQREAERHEREGGEEHERRPRAAVVGVVVVGGDVAAVDDGVGDHVEDEERADGDEVEQHVELREQRQRRPHRGRRRR</sequence>
<evidence type="ECO:0000313" key="3">
    <source>
        <dbReference type="Proteomes" id="UP000059680"/>
    </source>
</evidence>
<feature type="region of interest" description="Disordered" evidence="1">
    <location>
        <begin position="33"/>
        <end position="191"/>
    </location>
</feature>